<organism evidence="1 2">
    <name type="scientific">Candidatus Microsaccharimonas sossegonensis</name>
    <dbReference type="NCBI Taxonomy" id="2506948"/>
    <lineage>
        <taxon>Bacteria</taxon>
        <taxon>Candidatus Saccharimonadota</taxon>
        <taxon>Candidatus Saccharimonadia</taxon>
        <taxon>Candidatus Saccharimonadales</taxon>
        <taxon>Candidatus Saccharimonadaceae</taxon>
        <taxon>Candidatus Microsaccharimonas</taxon>
    </lineage>
</organism>
<reference evidence="1" key="1">
    <citation type="submission" date="2019-01" db="EMBL/GenBank/DDBJ databases">
        <title>Genomic signatures and co-occurrence patterns of the ultra-small Saccharimodia (Patescibacteria phylum) suggest a symbiotic lifestyle.</title>
        <authorList>
            <person name="Lemos L."/>
            <person name="Medeiros J."/>
            <person name="Andreote F."/>
            <person name="Fernandes G."/>
            <person name="Varani A."/>
            <person name="Oliveira G."/>
            <person name="Pylro V."/>
        </authorList>
    </citation>
    <scope>NUCLEOTIDE SEQUENCE [LARGE SCALE GENOMIC DNA]</scope>
    <source>
        <strain evidence="1">AMD02</strain>
    </source>
</reference>
<dbReference type="Proteomes" id="UP000289257">
    <property type="component" value="Unassembled WGS sequence"/>
</dbReference>
<gene>
    <name evidence="1" type="ORF">EOT05_04265</name>
</gene>
<sequence>MLKTTTNIPFDDKHWRRINMRSVSHLLGAEMLHNLYNRHWARINSLRFRHTVTTYKQGIVEAYAPIDEWQYLQNWLSKKFVNLDSVLIREIEAIMNPDYKFVDEIIAKVNDSDLAKISDDELGLLLIDIMDYPLGEIYKLNVVQIEYSLNYALHKILEEYEPNLEDRNLLLAKLISPGELTVSQIEEVAFTDVIRLAHSTSDGAFNTETLEALNNHYAQFAATHCAYGENPPTIEDYKNKLQLAVQSENKPITKEEAAAEVKRQHEQSKALLSRLNDSRLDMLCDLMSRIGVFRDKNKAKLGETVVKRLEILSEISRRKQVTLEDVNLYLMSELTDLIEKDVKLSADVLKTRQEKGVSFVRNEDVISPLFISIDVTSQ</sequence>
<evidence type="ECO:0000313" key="1">
    <source>
        <dbReference type="EMBL" id="RWZ78927.1"/>
    </source>
</evidence>
<keyword evidence="2" id="KW-1185">Reference proteome</keyword>
<name>A0A4V1J7J7_9BACT</name>
<comment type="caution">
    <text evidence="1">The sequence shown here is derived from an EMBL/GenBank/DDBJ whole genome shotgun (WGS) entry which is preliminary data.</text>
</comment>
<evidence type="ECO:0000313" key="2">
    <source>
        <dbReference type="Proteomes" id="UP000289257"/>
    </source>
</evidence>
<proteinExistence type="predicted"/>
<protein>
    <submittedName>
        <fullName evidence="1">Uncharacterized protein</fullName>
    </submittedName>
</protein>
<dbReference type="AlphaFoldDB" id="A0A4V1J7J7"/>
<dbReference type="EMBL" id="SCKX01000001">
    <property type="protein sequence ID" value="RWZ78927.1"/>
    <property type="molecule type" value="Genomic_DNA"/>
</dbReference>
<accession>A0A4V1J7J7</accession>